<dbReference type="InterPro" id="IPR003959">
    <property type="entry name" value="ATPase_AAA_core"/>
</dbReference>
<keyword evidence="4" id="KW-1185">Reference proteome</keyword>
<dbReference type="Gene3D" id="3.40.50.300">
    <property type="entry name" value="P-loop containing nucleotide triphosphate hydrolases"/>
    <property type="match status" value="1"/>
</dbReference>
<dbReference type="CDD" id="cd00267">
    <property type="entry name" value="ABC_ATPase"/>
    <property type="match status" value="1"/>
</dbReference>
<evidence type="ECO:0000313" key="4">
    <source>
        <dbReference type="Proteomes" id="UP001500167"/>
    </source>
</evidence>
<dbReference type="Proteomes" id="UP001500167">
    <property type="component" value="Unassembled WGS sequence"/>
</dbReference>
<dbReference type="PANTHER" id="PTHR43581:SF4">
    <property type="entry name" value="ATP_GTP PHOSPHATASE"/>
    <property type="match status" value="1"/>
</dbReference>
<dbReference type="EMBL" id="BAAAZK010000007">
    <property type="protein sequence ID" value="GAA4180510.1"/>
    <property type="molecule type" value="Genomic_DNA"/>
</dbReference>
<feature type="domain" description="ATPase AAA-type core" evidence="2">
    <location>
        <begin position="196"/>
        <end position="324"/>
    </location>
</feature>
<reference evidence="4" key="1">
    <citation type="journal article" date="2019" name="Int. J. Syst. Evol. Microbiol.">
        <title>The Global Catalogue of Microorganisms (GCM) 10K type strain sequencing project: providing services to taxonomists for standard genome sequencing and annotation.</title>
        <authorList>
            <consortium name="The Broad Institute Genomics Platform"/>
            <consortium name="The Broad Institute Genome Sequencing Center for Infectious Disease"/>
            <person name="Wu L."/>
            <person name="Ma J."/>
        </authorList>
    </citation>
    <scope>NUCLEOTIDE SEQUENCE [LARGE SCALE GENOMIC DNA]</scope>
    <source>
        <strain evidence="4">JCM 16722</strain>
    </source>
</reference>
<gene>
    <name evidence="3" type="ORF">GCM10022218_34820</name>
</gene>
<dbReference type="Pfam" id="PF13304">
    <property type="entry name" value="AAA_21"/>
    <property type="match status" value="1"/>
</dbReference>
<proteinExistence type="predicted"/>
<accession>A0ABP8A9W4</accession>
<comment type="caution">
    <text evidence="3">The sequence shown here is derived from an EMBL/GenBank/DDBJ whole genome shotgun (WGS) entry which is preliminary data.</text>
</comment>
<evidence type="ECO:0000259" key="1">
    <source>
        <dbReference type="Pfam" id="PF13175"/>
    </source>
</evidence>
<dbReference type="InterPro" id="IPR041685">
    <property type="entry name" value="AAA_GajA/Old/RecF-like"/>
</dbReference>
<feature type="domain" description="Endonuclease GajA/Old nuclease/RecF-like AAA" evidence="1">
    <location>
        <begin position="32"/>
        <end position="131"/>
    </location>
</feature>
<organism evidence="3 4">
    <name type="scientific">Sphingobacterium ginsenosidimutans</name>
    <dbReference type="NCBI Taxonomy" id="687845"/>
    <lineage>
        <taxon>Bacteria</taxon>
        <taxon>Pseudomonadati</taxon>
        <taxon>Bacteroidota</taxon>
        <taxon>Sphingobacteriia</taxon>
        <taxon>Sphingobacteriales</taxon>
        <taxon>Sphingobacteriaceae</taxon>
        <taxon>Sphingobacterium</taxon>
    </lineage>
</organism>
<evidence type="ECO:0000313" key="3">
    <source>
        <dbReference type="EMBL" id="GAA4180510.1"/>
    </source>
</evidence>
<evidence type="ECO:0000259" key="2">
    <source>
        <dbReference type="Pfam" id="PF13304"/>
    </source>
</evidence>
<dbReference type="InterPro" id="IPR027417">
    <property type="entry name" value="P-loop_NTPase"/>
</dbReference>
<name>A0ABP8A9W4_9SPHI</name>
<dbReference type="Pfam" id="PF13175">
    <property type="entry name" value="AAA_15"/>
    <property type="match status" value="1"/>
</dbReference>
<dbReference type="InterPro" id="IPR051396">
    <property type="entry name" value="Bact_Antivir_Def_Nuclease"/>
</dbReference>
<dbReference type="PANTHER" id="PTHR43581">
    <property type="entry name" value="ATP/GTP PHOSPHATASE"/>
    <property type="match status" value="1"/>
</dbReference>
<dbReference type="SUPFAM" id="SSF52540">
    <property type="entry name" value="P-loop containing nucleoside triphosphate hydrolases"/>
    <property type="match status" value="1"/>
</dbReference>
<sequence>MKTTRELPIFVFNCQVILCALISKYYQFCITMIRSISVKNFMGYSSFKSSNFADLNVIIGKNDTGKTGLLKLLYATTKCLDIYSRRSQGAEINFKKLLAEKLTDTYQPGKRGLGELVSKITKEKLSVDIEYKHNKLGYEDRLHFSFGDSTNNTIVDGQEAIKPISDNFRCLFIPAKEVLTSLKAIRATRDNLHMPGFDDTYLDLIRALVIPTQKGNITEELKGVNRRLEDLFEGQIEQQVEDDFVFKKGNTEFPMQLTAEGVKKIGILTTLIRNRQLNAHSVLFLDEPETALHPEATRELVEMLILMAKSGIQIFIATHNYFVLKQLHLSARRDSVETSCYSLEREKGKSVSVKWTDLKNSFPENPISDESVKMADDETKLDLGINF</sequence>
<protein>
    <submittedName>
        <fullName evidence="3">AAA family ATPase</fullName>
    </submittedName>
</protein>